<dbReference type="Proteomes" id="UP001474120">
    <property type="component" value="Unassembled WGS sequence"/>
</dbReference>
<proteinExistence type="predicted"/>
<evidence type="ECO:0000259" key="1">
    <source>
        <dbReference type="PROSITE" id="PS51186"/>
    </source>
</evidence>
<reference evidence="2 3" key="1">
    <citation type="submission" date="2024-04" db="EMBL/GenBank/DDBJ databases">
        <title>whole genome sequencing of Lutimonas vermicola strain IMCC1616.</title>
        <authorList>
            <person name="Bae S.S."/>
        </authorList>
    </citation>
    <scope>NUCLEOTIDE SEQUENCE [LARGE SCALE GENOMIC DNA]</scope>
    <source>
        <strain evidence="2 3">IMCC1616</strain>
    </source>
</reference>
<dbReference type="Pfam" id="PF13302">
    <property type="entry name" value="Acetyltransf_3"/>
    <property type="match status" value="1"/>
</dbReference>
<dbReference type="EMBL" id="JBCDNA010000001">
    <property type="protein sequence ID" value="MEL4454299.1"/>
    <property type="molecule type" value="Genomic_DNA"/>
</dbReference>
<dbReference type="PROSITE" id="PS51186">
    <property type="entry name" value="GNAT"/>
    <property type="match status" value="1"/>
</dbReference>
<dbReference type="CDD" id="cd04301">
    <property type="entry name" value="NAT_SF"/>
    <property type="match status" value="1"/>
</dbReference>
<dbReference type="InterPro" id="IPR016181">
    <property type="entry name" value="Acyl_CoA_acyltransferase"/>
</dbReference>
<dbReference type="RefSeq" id="WP_342157809.1">
    <property type="nucleotide sequence ID" value="NZ_JBCDNA010000001.1"/>
</dbReference>
<comment type="caution">
    <text evidence="2">The sequence shown here is derived from an EMBL/GenBank/DDBJ whole genome shotgun (WGS) entry which is preliminary data.</text>
</comment>
<name>A0ABU9KW00_9FLAO</name>
<dbReference type="InterPro" id="IPR000182">
    <property type="entry name" value="GNAT_dom"/>
</dbReference>
<organism evidence="2 3">
    <name type="scientific">Lutimonas vermicola</name>
    <dbReference type="NCBI Taxonomy" id="414288"/>
    <lineage>
        <taxon>Bacteria</taxon>
        <taxon>Pseudomonadati</taxon>
        <taxon>Bacteroidota</taxon>
        <taxon>Flavobacteriia</taxon>
        <taxon>Flavobacteriales</taxon>
        <taxon>Flavobacteriaceae</taxon>
        <taxon>Lutimonas</taxon>
    </lineage>
</organism>
<evidence type="ECO:0000313" key="2">
    <source>
        <dbReference type="EMBL" id="MEL4454299.1"/>
    </source>
</evidence>
<feature type="domain" description="N-acetyltransferase" evidence="1">
    <location>
        <begin position="10"/>
        <end position="174"/>
    </location>
</feature>
<dbReference type="SUPFAM" id="SSF55729">
    <property type="entry name" value="Acyl-CoA N-acyltransferases (Nat)"/>
    <property type="match status" value="1"/>
</dbReference>
<dbReference type="PANTHER" id="PTHR43415:SF3">
    <property type="entry name" value="GNAT-FAMILY ACETYLTRANSFERASE"/>
    <property type="match status" value="1"/>
</dbReference>
<dbReference type="Gene3D" id="3.40.630.30">
    <property type="match status" value="1"/>
</dbReference>
<protein>
    <submittedName>
        <fullName evidence="2">GNAT family N-acetyltransferase</fullName>
    </submittedName>
</protein>
<sequence>MMGLLENDVISLRALEPDDLDLLFSVENNTRFWEVSNTLAPYSRDLLVKYLKNADQDIYEAKQLRLVITRKSDASILGLVDLFDFNPQHNRAGIGILILKKYQQKGYATNALEVFVKYAFEHLDIHQLYANIPVKNTGSLNLFNKCGFEQIGIQKEWIKANGKFQDVCLLQLINPKHL</sequence>
<gene>
    <name evidence="2" type="ORF">AABB81_00215</name>
</gene>
<keyword evidence="3" id="KW-1185">Reference proteome</keyword>
<accession>A0ABU9KW00</accession>
<dbReference type="PANTHER" id="PTHR43415">
    <property type="entry name" value="SPERMIDINE N(1)-ACETYLTRANSFERASE"/>
    <property type="match status" value="1"/>
</dbReference>
<evidence type="ECO:0000313" key="3">
    <source>
        <dbReference type="Proteomes" id="UP001474120"/>
    </source>
</evidence>